<protein>
    <submittedName>
        <fullName evidence="1">Uncharacterized protein</fullName>
    </submittedName>
</protein>
<sequence length="141" mass="16920">MAEVYCPSSNSATLVMPLTEEEVRAYRHHNKRLARIVADQWLYASRFRLLALRFHKEHAEKLKRYCLSQWKLLVEERRRMCEILERASVLRQFLLERRSFHSWMLAVQIQQQIRKSFNRTTEMSNSLSLATHIPMSENKIT</sequence>
<name>A0ABD3HR30_9MARC</name>
<dbReference type="Proteomes" id="UP001633002">
    <property type="component" value="Unassembled WGS sequence"/>
</dbReference>
<evidence type="ECO:0000313" key="1">
    <source>
        <dbReference type="EMBL" id="KAL3693893.1"/>
    </source>
</evidence>
<organism evidence="1 2">
    <name type="scientific">Riccia sorocarpa</name>
    <dbReference type="NCBI Taxonomy" id="122646"/>
    <lineage>
        <taxon>Eukaryota</taxon>
        <taxon>Viridiplantae</taxon>
        <taxon>Streptophyta</taxon>
        <taxon>Embryophyta</taxon>
        <taxon>Marchantiophyta</taxon>
        <taxon>Marchantiopsida</taxon>
        <taxon>Marchantiidae</taxon>
        <taxon>Marchantiales</taxon>
        <taxon>Ricciaceae</taxon>
        <taxon>Riccia</taxon>
    </lineage>
</organism>
<reference evidence="1 2" key="1">
    <citation type="submission" date="2024-09" db="EMBL/GenBank/DDBJ databases">
        <title>Chromosome-scale assembly of Riccia sorocarpa.</title>
        <authorList>
            <person name="Paukszto L."/>
        </authorList>
    </citation>
    <scope>NUCLEOTIDE SEQUENCE [LARGE SCALE GENOMIC DNA]</scope>
    <source>
        <strain evidence="1">LP-2024</strain>
        <tissue evidence="1">Aerial parts of the thallus</tissue>
    </source>
</reference>
<evidence type="ECO:0000313" key="2">
    <source>
        <dbReference type="Proteomes" id="UP001633002"/>
    </source>
</evidence>
<keyword evidence="2" id="KW-1185">Reference proteome</keyword>
<accession>A0ABD3HR30</accession>
<proteinExistence type="predicted"/>
<comment type="caution">
    <text evidence="1">The sequence shown here is derived from an EMBL/GenBank/DDBJ whole genome shotgun (WGS) entry which is preliminary data.</text>
</comment>
<dbReference type="AlphaFoldDB" id="A0ABD3HR30"/>
<dbReference type="EMBL" id="JBJQOH010000003">
    <property type="protein sequence ID" value="KAL3693893.1"/>
    <property type="molecule type" value="Genomic_DNA"/>
</dbReference>
<gene>
    <name evidence="1" type="ORF">R1sor_007544</name>
</gene>